<keyword evidence="2" id="KW-1185">Reference proteome</keyword>
<dbReference type="AlphaFoldDB" id="A0A923HG92"/>
<reference evidence="1" key="1">
    <citation type="submission" date="2020-08" db="EMBL/GenBank/DDBJ databases">
        <title>Hyunsoonleella sp. strain SJ7 genome sequencing and assembly.</title>
        <authorList>
            <person name="Kim I."/>
        </authorList>
    </citation>
    <scope>NUCLEOTIDE SEQUENCE</scope>
    <source>
        <strain evidence="1">SJ7</strain>
    </source>
</reference>
<name>A0A923HG92_9FLAO</name>
<dbReference type="SUPFAM" id="SSF48452">
    <property type="entry name" value="TPR-like"/>
    <property type="match status" value="1"/>
</dbReference>
<proteinExistence type="predicted"/>
<comment type="caution">
    <text evidence="1">The sequence shown here is derived from an EMBL/GenBank/DDBJ whole genome shotgun (WGS) entry which is preliminary data.</text>
</comment>
<organism evidence="1 2">
    <name type="scientific">Hyunsoonleella aquatilis</name>
    <dbReference type="NCBI Taxonomy" id="2762758"/>
    <lineage>
        <taxon>Bacteria</taxon>
        <taxon>Pseudomonadati</taxon>
        <taxon>Bacteroidota</taxon>
        <taxon>Flavobacteriia</taxon>
        <taxon>Flavobacteriales</taxon>
        <taxon>Flavobacteriaceae</taxon>
    </lineage>
</organism>
<dbReference type="EMBL" id="JACNMF010000002">
    <property type="protein sequence ID" value="MBC3757877.1"/>
    <property type="molecule type" value="Genomic_DNA"/>
</dbReference>
<dbReference type="RefSeq" id="WP_186559986.1">
    <property type="nucleotide sequence ID" value="NZ_JACNMF010000002.1"/>
</dbReference>
<sequence>MNDLNTIVSSFSKEDQLRFLSFLEKKNKRRDAKNVELFKLLGHADLDSKDICFQLYGKQNSGAYHALRKRLFQSIIHFSANSSLEDENSIQMDVIKYILASRNYLQQKQFNVANKILRKAELIAIEHHLFPLLNEIYHTQIQYAHAYPSADLNDLIQKFNKNKEKHHLEDQLNIVYSRIKQKLSKDDTSDFQSILDDTLKEFNMDIISKLSFKSLYQLISIVTVSAFATNDYLKIEAFLIKTYNTILSYKDKERQPFYHIQILYHIANTLFRNKKFEASETFLEKMHQLMLLHKNKYFNTFKLKYHLLLSLNYNYTNRQSMAIQSLEPFVNLKHPDIESILDIHLSLIMFYFQKGELKKAHQLFSKFYHSDKWYTQKAGIEWVIKKNLAEILLHVELGNIDLVESKLLSFKRHYLGFLKSIGQSRVVTYLNLVEQHYKNPEKVTSEQFKDKVETSFEWIEPEQEDIFVMSFYAWLKSKMDKEPLYNTTMELVKRAQFQK</sequence>
<evidence type="ECO:0000313" key="1">
    <source>
        <dbReference type="EMBL" id="MBC3757877.1"/>
    </source>
</evidence>
<evidence type="ECO:0000313" key="2">
    <source>
        <dbReference type="Proteomes" id="UP000656244"/>
    </source>
</evidence>
<dbReference type="Proteomes" id="UP000656244">
    <property type="component" value="Unassembled WGS sequence"/>
</dbReference>
<protein>
    <recommendedName>
        <fullName evidence="3">Tetratricopeptide repeat protein</fullName>
    </recommendedName>
</protein>
<dbReference type="Gene3D" id="1.25.40.10">
    <property type="entry name" value="Tetratricopeptide repeat domain"/>
    <property type="match status" value="1"/>
</dbReference>
<dbReference type="InterPro" id="IPR011990">
    <property type="entry name" value="TPR-like_helical_dom_sf"/>
</dbReference>
<gene>
    <name evidence="1" type="ORF">H7U19_05635</name>
</gene>
<evidence type="ECO:0008006" key="3">
    <source>
        <dbReference type="Google" id="ProtNLM"/>
    </source>
</evidence>
<accession>A0A923HG92</accession>